<reference evidence="8" key="4">
    <citation type="submission" date="2021-06" db="EMBL/GenBank/DDBJ databases">
        <authorList>
            <consortium name="NCBI Pathogen Detection Project"/>
        </authorList>
    </citation>
    <scope>NUCLEOTIDE SEQUENCE</scope>
    <source>
        <strain evidence="8">HN1000</strain>
    </source>
</reference>
<dbReference type="SUPFAM" id="SSF52540">
    <property type="entry name" value="P-loop containing nucleoside triphosphate hydrolases"/>
    <property type="match status" value="1"/>
</dbReference>
<keyword evidence="5" id="KW-0378">Hydrolase</keyword>
<dbReference type="KEGG" id="pdf:CD630DERM_08710"/>
<dbReference type="EMBL" id="FUPS01000003">
    <property type="protein sequence ID" value="SJS03466.1"/>
    <property type="molecule type" value="Genomic_DNA"/>
</dbReference>
<dbReference type="InterPro" id="IPR017871">
    <property type="entry name" value="ABC_transporter-like_CS"/>
</dbReference>
<dbReference type="SMART" id="SM00382">
    <property type="entry name" value="AAA"/>
    <property type="match status" value="1"/>
</dbReference>
<reference evidence="8" key="2">
    <citation type="journal article" date="2018" name="Genome Biol.">
        <title>SKESA: strategic k-mer extension for scrupulous assemblies.</title>
        <authorList>
            <person name="Souvorov A."/>
            <person name="Agarwala R."/>
            <person name="Lipman D.J."/>
        </authorList>
    </citation>
    <scope>NUCLEOTIDE SEQUENCE</scope>
    <source>
        <strain evidence="8">HN1000</strain>
    </source>
</reference>
<dbReference type="Proteomes" id="UP000189137">
    <property type="component" value="Unassembled WGS sequence"/>
</dbReference>
<dbReference type="EMBL" id="LK932368">
    <property type="protein sequence ID" value="CDS84795.1"/>
    <property type="molecule type" value="Genomic_DNA"/>
</dbReference>
<accession>A0A031WB32</accession>
<name>A0A031WB32_CLODI</name>
<evidence type="ECO:0000256" key="2">
    <source>
        <dbReference type="ARBA" id="ARBA00022741"/>
    </source>
</evidence>
<dbReference type="Gene3D" id="3.40.50.300">
    <property type="entry name" value="P-loop containing nucleotide triphosphate hydrolases"/>
    <property type="match status" value="1"/>
</dbReference>
<keyword evidence="1" id="KW-0813">Transport</keyword>
<evidence type="ECO:0000313" key="8">
    <source>
        <dbReference type="EMBL" id="HBH1543431.1"/>
    </source>
</evidence>
<dbReference type="GO" id="GO:0005524">
    <property type="term" value="F:ATP binding"/>
    <property type="evidence" value="ECO:0007669"/>
    <property type="project" value="UniProtKB-KW"/>
</dbReference>
<gene>
    <name evidence="5" type="primary">modC</name>
    <name evidence="9" type="synonym">fbpC2</name>
    <name evidence="7" type="ORF">BN1095_480104</name>
    <name evidence="5" type="ORF">BN1096_310107</name>
    <name evidence="6" type="ORF">BN1097_320106</name>
    <name evidence="8" type="ORF">KRM00_002960</name>
    <name evidence="10" type="ORF">SAMEA1402366_02700</name>
    <name evidence="9" type="ORF">SAMEA3375112_01039</name>
</gene>
<dbReference type="PATRIC" id="fig|1496.854.peg.937"/>
<dbReference type="Proteomes" id="UP000878956">
    <property type="component" value="Unassembled WGS sequence"/>
</dbReference>
<dbReference type="EMBL" id="DAEPXK010000038">
    <property type="protein sequence ID" value="HBH1543431.1"/>
    <property type="molecule type" value="Genomic_DNA"/>
</dbReference>
<evidence type="ECO:0000256" key="3">
    <source>
        <dbReference type="ARBA" id="ARBA00022840"/>
    </source>
</evidence>
<reference evidence="10 12" key="3">
    <citation type="submission" date="2019-04" db="EMBL/GenBank/DDBJ databases">
        <authorList>
            <consortium name="Pathogen Informatics"/>
        </authorList>
    </citation>
    <scope>NUCLEOTIDE SEQUENCE [LARGE SCALE GENOMIC DNA]</scope>
    <source>
        <strain evidence="10">Tl291</strain>
        <strain evidence="12">tl291</strain>
        <strain evidence="9 11">VRECD0157</strain>
    </source>
</reference>
<dbReference type="EMBL" id="CAAJVP010000014">
    <property type="protein sequence ID" value="VHY14049.1"/>
    <property type="molecule type" value="Genomic_DNA"/>
</dbReference>
<proteinExistence type="predicted"/>
<sequence length="358" mass="41511">MSLYVDIEKDLSSFKLKVEIKQEKGTLGFLGESGSGKSMTLKCIAGLEKPTRGKIVLNDRVLFDSEKKINLSTQDRKVGFLFQNYALFPHMTVSQNIELGLLKLSKSEKKEIVARYLDILKLNGFEGRYPWQLSGGQQQRVALARALATSPDILLLDEPFSALDHHLRSNMEKELMNMLKDYKGDILFVTHDIEEAYRVCDDIIVYNKGEGLPKRPKKELFESPKYLIEAKITGCKNISKLNRLDKNTIYATDWGCELTLNREIGDNIEYVGIREHHIKVLDSNEDLNEKLCFELINIVENPFTYTIYVRKTDLSNECVPIQIELEKSKMRFKKGDRIYLDFPQEYLFCFRYNYNKKE</sequence>
<dbReference type="Pfam" id="PF00005">
    <property type="entry name" value="ABC_tran"/>
    <property type="match status" value="1"/>
</dbReference>
<evidence type="ECO:0000313" key="9">
    <source>
        <dbReference type="EMBL" id="SJS03466.1"/>
    </source>
</evidence>
<reference evidence="5" key="1">
    <citation type="submission" date="2014-07" db="EMBL/GenBank/DDBJ databases">
        <authorList>
            <person name="Monot Marc"/>
        </authorList>
    </citation>
    <scope>NUCLEOTIDE SEQUENCE</scope>
    <source>
        <strain evidence="7">7032989</strain>
        <strain evidence="6">7032994</strain>
    </source>
</reference>
<evidence type="ECO:0000256" key="1">
    <source>
        <dbReference type="ARBA" id="ARBA00022448"/>
    </source>
</evidence>
<dbReference type="InterPro" id="IPR003439">
    <property type="entry name" value="ABC_transporter-like_ATP-bd"/>
</dbReference>
<dbReference type="PANTHER" id="PTHR42781">
    <property type="entry name" value="SPERMIDINE/PUTRESCINE IMPORT ATP-BINDING PROTEIN POTA"/>
    <property type="match status" value="1"/>
</dbReference>
<dbReference type="PROSITE" id="PS00211">
    <property type="entry name" value="ABC_TRANSPORTER_1"/>
    <property type="match status" value="1"/>
</dbReference>
<dbReference type="InterPro" id="IPR027417">
    <property type="entry name" value="P-loop_NTPase"/>
</dbReference>
<dbReference type="InterPro" id="IPR050093">
    <property type="entry name" value="ABC_SmlMolc_Importer"/>
</dbReference>
<dbReference type="EMBL" id="LK933160">
    <property type="protein sequence ID" value="CDT45378.1"/>
    <property type="molecule type" value="Genomic_DNA"/>
</dbReference>
<evidence type="ECO:0000313" key="7">
    <source>
        <dbReference type="EMBL" id="CDT45378.1"/>
    </source>
</evidence>
<dbReference type="PROSITE" id="PS50893">
    <property type="entry name" value="ABC_TRANSPORTER_2"/>
    <property type="match status" value="1"/>
</dbReference>
<keyword evidence="3 5" id="KW-0067">ATP-binding</keyword>
<keyword evidence="2" id="KW-0547">Nucleotide-binding</keyword>
<feature type="domain" description="ABC transporter" evidence="4">
    <location>
        <begin position="2"/>
        <end position="233"/>
    </location>
</feature>
<dbReference type="PANTHER" id="PTHR42781:SF4">
    <property type="entry name" value="SPERMIDINE_PUTRESCINE IMPORT ATP-BINDING PROTEIN POTA"/>
    <property type="match status" value="1"/>
</dbReference>
<organism evidence="5">
    <name type="scientific">Clostridioides difficile</name>
    <name type="common">Peptoclostridium difficile</name>
    <dbReference type="NCBI Taxonomy" id="1496"/>
    <lineage>
        <taxon>Bacteria</taxon>
        <taxon>Bacillati</taxon>
        <taxon>Bacillota</taxon>
        <taxon>Clostridia</taxon>
        <taxon>Peptostreptococcales</taxon>
        <taxon>Peptostreptococcaceae</taxon>
        <taxon>Clostridioides</taxon>
    </lineage>
</organism>
<evidence type="ECO:0000313" key="10">
    <source>
        <dbReference type="EMBL" id="VHY14049.1"/>
    </source>
</evidence>
<evidence type="ECO:0000259" key="4">
    <source>
        <dbReference type="PROSITE" id="PS50893"/>
    </source>
</evidence>
<dbReference type="InterPro" id="IPR003593">
    <property type="entry name" value="AAA+_ATPase"/>
</dbReference>
<evidence type="ECO:0000313" key="5">
    <source>
        <dbReference type="EMBL" id="CDS84361.1"/>
    </source>
</evidence>
<dbReference type="EMBL" id="LK932482">
    <property type="protein sequence ID" value="CDS84361.1"/>
    <property type="molecule type" value="Genomic_DNA"/>
</dbReference>
<evidence type="ECO:0000313" key="6">
    <source>
        <dbReference type="EMBL" id="CDS84795.1"/>
    </source>
</evidence>
<evidence type="ECO:0000313" key="11">
    <source>
        <dbReference type="Proteomes" id="UP000189137"/>
    </source>
</evidence>
<dbReference type="Proteomes" id="UP000372533">
    <property type="component" value="Unassembled WGS sequence"/>
</dbReference>
<dbReference type="AlphaFoldDB" id="A0A031WB32"/>
<dbReference type="RefSeq" id="WP_009888694.1">
    <property type="nucleotide sequence ID" value="NZ_AP031492.1"/>
</dbReference>
<evidence type="ECO:0000313" key="12">
    <source>
        <dbReference type="Proteomes" id="UP000372533"/>
    </source>
</evidence>
<protein>
    <submittedName>
        <fullName evidence="10">ABC transporter molybdenum-specific ATP-binding protein</fullName>
        <ecNumber evidence="5 10">3.6.3.-</ecNumber>
    </submittedName>
    <submittedName>
        <fullName evidence="5">ABC-type transport system, molybdenum-specific ATP-binding protein</fullName>
    </submittedName>
    <submittedName>
        <fullName evidence="9">Fe(3+) ions import ATP-binding protein FbpC 2</fullName>
        <ecNumber evidence="9 10">3.6.3.30</ecNumber>
    </submittedName>
    <submittedName>
        <fullName evidence="8">Sulfate/molybdate ABC transporter ATP-binding protein</fullName>
    </submittedName>
</protein>
<dbReference type="EC" id="3.6.3.-" evidence="5 10"/>
<dbReference type="GO" id="GO:0016887">
    <property type="term" value="F:ATP hydrolysis activity"/>
    <property type="evidence" value="ECO:0007669"/>
    <property type="project" value="InterPro"/>
</dbReference>
<dbReference type="GeneID" id="66353374"/>
<dbReference type="EC" id="3.6.3.30" evidence="9 10"/>